<evidence type="ECO:0000313" key="2">
    <source>
        <dbReference type="EMBL" id="MED6122527.1"/>
    </source>
</evidence>
<proteinExistence type="predicted"/>
<dbReference type="EMBL" id="JASCZI010030428">
    <property type="protein sequence ID" value="MED6122527.1"/>
    <property type="molecule type" value="Genomic_DNA"/>
</dbReference>
<sequence length="77" mass="8643">VQVADVLTKALPSSSFVDFRTKLNVVASKEVHHDEAEPSTGRSREQNVTDSMDMAEYMDGAKFTPRHRRDNASRLHA</sequence>
<accession>A0ABU6RES3</accession>
<protein>
    <submittedName>
        <fullName evidence="2">Uncharacterized protein</fullName>
    </submittedName>
</protein>
<gene>
    <name evidence="2" type="ORF">PIB30_040601</name>
</gene>
<feature type="region of interest" description="Disordered" evidence="1">
    <location>
        <begin position="30"/>
        <end position="52"/>
    </location>
</feature>
<feature type="region of interest" description="Disordered" evidence="1">
    <location>
        <begin position="58"/>
        <end position="77"/>
    </location>
</feature>
<name>A0ABU6RES3_9FABA</name>
<feature type="non-terminal residue" evidence="2">
    <location>
        <position position="1"/>
    </location>
</feature>
<organism evidence="2 3">
    <name type="scientific">Stylosanthes scabra</name>
    <dbReference type="NCBI Taxonomy" id="79078"/>
    <lineage>
        <taxon>Eukaryota</taxon>
        <taxon>Viridiplantae</taxon>
        <taxon>Streptophyta</taxon>
        <taxon>Embryophyta</taxon>
        <taxon>Tracheophyta</taxon>
        <taxon>Spermatophyta</taxon>
        <taxon>Magnoliopsida</taxon>
        <taxon>eudicotyledons</taxon>
        <taxon>Gunneridae</taxon>
        <taxon>Pentapetalae</taxon>
        <taxon>rosids</taxon>
        <taxon>fabids</taxon>
        <taxon>Fabales</taxon>
        <taxon>Fabaceae</taxon>
        <taxon>Papilionoideae</taxon>
        <taxon>50 kb inversion clade</taxon>
        <taxon>dalbergioids sensu lato</taxon>
        <taxon>Dalbergieae</taxon>
        <taxon>Pterocarpus clade</taxon>
        <taxon>Stylosanthes</taxon>
    </lineage>
</organism>
<keyword evidence="3" id="KW-1185">Reference proteome</keyword>
<reference evidence="2 3" key="1">
    <citation type="journal article" date="2023" name="Plants (Basel)">
        <title>Bridging the Gap: Combining Genomics and Transcriptomics Approaches to Understand Stylosanthes scabra, an Orphan Legume from the Brazilian Caatinga.</title>
        <authorList>
            <person name="Ferreira-Neto J.R.C."/>
            <person name="da Silva M.D."/>
            <person name="Binneck E."/>
            <person name="de Melo N.F."/>
            <person name="da Silva R.H."/>
            <person name="de Melo A.L.T.M."/>
            <person name="Pandolfi V."/>
            <person name="Bustamante F.O."/>
            <person name="Brasileiro-Vidal A.C."/>
            <person name="Benko-Iseppon A.M."/>
        </authorList>
    </citation>
    <scope>NUCLEOTIDE SEQUENCE [LARGE SCALE GENOMIC DNA]</scope>
    <source>
        <tissue evidence="2">Leaves</tissue>
    </source>
</reference>
<feature type="compositionally biased region" description="Basic and acidic residues" evidence="1">
    <location>
        <begin position="30"/>
        <end position="47"/>
    </location>
</feature>
<evidence type="ECO:0000256" key="1">
    <source>
        <dbReference type="SAM" id="MobiDB-lite"/>
    </source>
</evidence>
<dbReference type="Proteomes" id="UP001341840">
    <property type="component" value="Unassembled WGS sequence"/>
</dbReference>
<evidence type="ECO:0000313" key="3">
    <source>
        <dbReference type="Proteomes" id="UP001341840"/>
    </source>
</evidence>
<comment type="caution">
    <text evidence="2">The sequence shown here is derived from an EMBL/GenBank/DDBJ whole genome shotgun (WGS) entry which is preliminary data.</text>
</comment>